<dbReference type="EMBL" id="JAYMYR010000004">
    <property type="protein sequence ID" value="KAK7369518.1"/>
    <property type="molecule type" value="Genomic_DNA"/>
</dbReference>
<feature type="region of interest" description="Disordered" evidence="1">
    <location>
        <begin position="1"/>
        <end position="57"/>
    </location>
</feature>
<dbReference type="AlphaFoldDB" id="A0AAN9NGR8"/>
<gene>
    <name evidence="2" type="ORF">VNO80_11557</name>
</gene>
<keyword evidence="3" id="KW-1185">Reference proteome</keyword>
<evidence type="ECO:0000313" key="2">
    <source>
        <dbReference type="EMBL" id="KAK7369518.1"/>
    </source>
</evidence>
<reference evidence="2 3" key="1">
    <citation type="submission" date="2024-01" db="EMBL/GenBank/DDBJ databases">
        <title>The genomes of 5 underutilized Papilionoideae crops provide insights into root nodulation and disease resistanc.</title>
        <authorList>
            <person name="Jiang F."/>
        </authorList>
    </citation>
    <scope>NUCLEOTIDE SEQUENCE [LARGE SCALE GENOMIC DNA]</scope>
    <source>
        <strain evidence="2">JINMINGXINNONG_FW02</strain>
        <tissue evidence="2">Leaves</tissue>
    </source>
</reference>
<name>A0AAN9NGR8_PHACN</name>
<evidence type="ECO:0000313" key="3">
    <source>
        <dbReference type="Proteomes" id="UP001374584"/>
    </source>
</evidence>
<feature type="compositionally biased region" description="Gly residues" evidence="1">
    <location>
        <begin position="22"/>
        <end position="35"/>
    </location>
</feature>
<feature type="compositionally biased region" description="Basic and acidic residues" evidence="1">
    <location>
        <begin position="1"/>
        <end position="14"/>
    </location>
</feature>
<organism evidence="2 3">
    <name type="scientific">Phaseolus coccineus</name>
    <name type="common">Scarlet runner bean</name>
    <name type="synonym">Phaseolus multiflorus</name>
    <dbReference type="NCBI Taxonomy" id="3886"/>
    <lineage>
        <taxon>Eukaryota</taxon>
        <taxon>Viridiplantae</taxon>
        <taxon>Streptophyta</taxon>
        <taxon>Embryophyta</taxon>
        <taxon>Tracheophyta</taxon>
        <taxon>Spermatophyta</taxon>
        <taxon>Magnoliopsida</taxon>
        <taxon>eudicotyledons</taxon>
        <taxon>Gunneridae</taxon>
        <taxon>Pentapetalae</taxon>
        <taxon>rosids</taxon>
        <taxon>fabids</taxon>
        <taxon>Fabales</taxon>
        <taxon>Fabaceae</taxon>
        <taxon>Papilionoideae</taxon>
        <taxon>50 kb inversion clade</taxon>
        <taxon>NPAAA clade</taxon>
        <taxon>indigoferoid/millettioid clade</taxon>
        <taxon>Phaseoleae</taxon>
        <taxon>Phaseolus</taxon>
    </lineage>
</organism>
<evidence type="ECO:0000256" key="1">
    <source>
        <dbReference type="SAM" id="MobiDB-lite"/>
    </source>
</evidence>
<sequence>MKRADSTDLKKESGGSRSRSGGMSGNDGGGNGSGQGPPVRRPHPAGSFGNVPVNRAEKKKAIIRDILFRPNSSSASS</sequence>
<proteinExistence type="predicted"/>
<accession>A0AAN9NGR8</accession>
<protein>
    <submittedName>
        <fullName evidence="2">Uncharacterized protein</fullName>
    </submittedName>
</protein>
<dbReference type="Proteomes" id="UP001374584">
    <property type="component" value="Unassembled WGS sequence"/>
</dbReference>
<comment type="caution">
    <text evidence="2">The sequence shown here is derived from an EMBL/GenBank/DDBJ whole genome shotgun (WGS) entry which is preliminary data.</text>
</comment>